<feature type="compositionally biased region" description="Polar residues" evidence="1">
    <location>
        <begin position="327"/>
        <end position="341"/>
    </location>
</feature>
<dbReference type="RefSeq" id="WP_213245042.1">
    <property type="nucleotide sequence ID" value="NZ_CP045806.1"/>
</dbReference>
<name>A0ABX6IN91_9ACTN</name>
<evidence type="ECO:0000313" key="3">
    <source>
        <dbReference type="Proteomes" id="UP001059836"/>
    </source>
</evidence>
<evidence type="ECO:0000313" key="2">
    <source>
        <dbReference type="EMBL" id="QHN36771.1"/>
    </source>
</evidence>
<dbReference type="Proteomes" id="UP001059836">
    <property type="component" value="Chromosome"/>
</dbReference>
<proteinExistence type="predicted"/>
<evidence type="ECO:0008006" key="4">
    <source>
        <dbReference type="Google" id="ProtNLM"/>
    </source>
</evidence>
<reference evidence="2" key="1">
    <citation type="journal article" date="2021" name="Nat. Microbiol.">
        <title>Cocultivation of an ultrasmall environmental parasitic bacterium with lytic ability against bacteria associated with wastewater foams.</title>
        <authorList>
            <person name="Batinovic S."/>
            <person name="Rose J.J.A."/>
            <person name="Ratcliffe J."/>
            <person name="Seviour R.J."/>
            <person name="Petrovski S."/>
        </authorList>
    </citation>
    <scope>NUCLEOTIDE SEQUENCE</scope>
    <source>
        <strain evidence="2">CON9</strain>
    </source>
</reference>
<evidence type="ECO:0000256" key="1">
    <source>
        <dbReference type="SAM" id="MobiDB-lite"/>
    </source>
</evidence>
<organism evidence="2 3">
    <name type="scientific">Gordonia pseudamarae</name>
    <dbReference type="NCBI Taxonomy" id="2831662"/>
    <lineage>
        <taxon>Bacteria</taxon>
        <taxon>Bacillati</taxon>
        <taxon>Actinomycetota</taxon>
        <taxon>Actinomycetes</taxon>
        <taxon>Mycobacteriales</taxon>
        <taxon>Gordoniaceae</taxon>
        <taxon>Gordonia</taxon>
    </lineage>
</organism>
<feature type="region of interest" description="Disordered" evidence="1">
    <location>
        <begin position="318"/>
        <end position="347"/>
    </location>
</feature>
<dbReference type="EMBL" id="CP045809">
    <property type="protein sequence ID" value="QHN36771.1"/>
    <property type="molecule type" value="Genomic_DNA"/>
</dbReference>
<protein>
    <recommendedName>
        <fullName evidence="4">N-acetyltransferase domain-containing protein</fullName>
    </recommendedName>
</protein>
<gene>
    <name evidence="2" type="ORF">GII31_19575</name>
</gene>
<accession>A0ABX6IN91</accession>
<keyword evidence="3" id="KW-1185">Reference proteome</keyword>
<sequence>MTVGEHVRVDPAPPELVTLTWTSGPPGPVAREILDAAARADAEMTFGRAAGDGLYRRVFATALVYTRLRRWSAPRSAHPIPAAVITVRGGGDRGLVVDATVHPEFRSTGVLTASVEDLQRRPPPAMIDGTLPIIVCAYGSHPAALRAAHGFGATIGGRRDVLVLPDMQAYLRSRAADGKSMRAVEVGSVPVTSRHAPVWSHVDGPQQPVHYAATCPATGAISGWFTVDWAAPHHGDSESYCTATQLTVVAADPGCRDERAALAETISAALSTAWCRSTDTPIEAVTAADDAVLTEALRAAAFEHDRTDVVFRAGTRWAPDPRHLSDTPATTAPAQSITTTPGPTPAP</sequence>